<protein>
    <submittedName>
        <fullName evidence="5">Fibronectin type III domain-containing protein</fullName>
    </submittedName>
</protein>
<dbReference type="Proteomes" id="UP000295621">
    <property type="component" value="Unassembled WGS sequence"/>
</dbReference>
<keyword evidence="1" id="KW-0378">Hydrolase</keyword>
<dbReference type="Gene3D" id="2.60.40.10">
    <property type="entry name" value="Immunoglobulins"/>
    <property type="match status" value="2"/>
</dbReference>
<dbReference type="Pfam" id="PF00041">
    <property type="entry name" value="fn3"/>
    <property type="match status" value="1"/>
</dbReference>
<dbReference type="InterPro" id="IPR013783">
    <property type="entry name" value="Ig-like_fold"/>
</dbReference>
<name>A0A4R4RH12_9ACTN</name>
<dbReference type="EMBL" id="SMKL01000069">
    <property type="protein sequence ID" value="TDC47733.1"/>
    <property type="molecule type" value="Genomic_DNA"/>
</dbReference>
<dbReference type="OrthoDB" id="4320050at2"/>
<evidence type="ECO:0000256" key="1">
    <source>
        <dbReference type="ARBA" id="ARBA00023295"/>
    </source>
</evidence>
<keyword evidence="2" id="KW-0624">Polysaccharide degradation</keyword>
<keyword evidence="2" id="KW-0119">Carbohydrate metabolism</keyword>
<evidence type="ECO:0000256" key="3">
    <source>
        <dbReference type="SAM" id="MobiDB-lite"/>
    </source>
</evidence>
<evidence type="ECO:0000313" key="5">
    <source>
        <dbReference type="EMBL" id="TDC47733.1"/>
    </source>
</evidence>
<dbReference type="InterPro" id="IPR036116">
    <property type="entry name" value="FN3_sf"/>
</dbReference>
<evidence type="ECO:0000256" key="2">
    <source>
        <dbReference type="ARBA" id="ARBA00023326"/>
    </source>
</evidence>
<proteinExistence type="predicted"/>
<feature type="region of interest" description="Disordered" evidence="3">
    <location>
        <begin position="1"/>
        <end position="38"/>
    </location>
</feature>
<feature type="region of interest" description="Disordered" evidence="3">
    <location>
        <begin position="222"/>
        <end position="248"/>
    </location>
</feature>
<gene>
    <name evidence="5" type="ORF">E1212_23500</name>
</gene>
<feature type="domain" description="Fibronectin type-III" evidence="4">
    <location>
        <begin position="150"/>
        <end position="234"/>
    </location>
</feature>
<dbReference type="CDD" id="cd00063">
    <property type="entry name" value="FN3"/>
    <property type="match status" value="1"/>
</dbReference>
<keyword evidence="6" id="KW-1185">Reference proteome</keyword>
<reference evidence="5 6" key="1">
    <citation type="submission" date="2019-02" db="EMBL/GenBank/DDBJ databases">
        <title>Draft genome sequences of novel Actinobacteria.</title>
        <authorList>
            <person name="Sahin N."/>
            <person name="Ay H."/>
            <person name="Saygin H."/>
        </authorList>
    </citation>
    <scope>NUCLEOTIDE SEQUENCE [LARGE SCALE GENOMIC DNA]</scope>
    <source>
        <strain evidence="5 6">KC603</strain>
    </source>
</reference>
<dbReference type="PROSITE" id="PS50853">
    <property type="entry name" value="FN3"/>
    <property type="match status" value="1"/>
</dbReference>
<comment type="caution">
    <text evidence="5">The sequence shown here is derived from an EMBL/GenBank/DDBJ whole genome shotgun (WGS) entry which is preliminary data.</text>
</comment>
<dbReference type="InterPro" id="IPR003961">
    <property type="entry name" value="FN3_dom"/>
</dbReference>
<dbReference type="GO" id="GO:0016798">
    <property type="term" value="F:hydrolase activity, acting on glycosyl bonds"/>
    <property type="evidence" value="ECO:0007669"/>
    <property type="project" value="UniProtKB-KW"/>
</dbReference>
<keyword evidence="1" id="KW-0326">Glycosidase</keyword>
<sequence>MRTNMLDPPRIAGGPREGGAVVRRREEPSASITGSGPRWTERMTKVTRATRASMIGATGSPPVRGWRPTAHMQSIRTSHVVSLWTRLRLGPTPGYSTHCRQVVRRSPMASGSLIGKEHAMRDNLRRILAVVCASAAIAVMSGGTTQAAPPPTGVRITETGFDTISLAWSPVSDAEFYRVLVNGVWRAGVYSPEIATTVTQLSPGTTYVIEVQARTADGDFGPSATLRTSTLDDAEPPTTPTGLHETRDSTGRWTGLTWNASTDNWKVGSYRLYANGRLTLIGGDVAEPWRLTDPYHGGLTCGATYEFTVEAIDWSGNTSARSDPLTATIPPCGAAASF</sequence>
<evidence type="ECO:0000259" key="4">
    <source>
        <dbReference type="PROSITE" id="PS50853"/>
    </source>
</evidence>
<dbReference type="AlphaFoldDB" id="A0A4R4RH12"/>
<dbReference type="SMART" id="SM00060">
    <property type="entry name" value="FN3"/>
    <property type="match status" value="2"/>
</dbReference>
<dbReference type="GO" id="GO:0000272">
    <property type="term" value="P:polysaccharide catabolic process"/>
    <property type="evidence" value="ECO:0007669"/>
    <property type="project" value="UniProtKB-KW"/>
</dbReference>
<organism evidence="5 6">
    <name type="scientific">Jiangella ureilytica</name>
    <dbReference type="NCBI Taxonomy" id="2530374"/>
    <lineage>
        <taxon>Bacteria</taxon>
        <taxon>Bacillati</taxon>
        <taxon>Actinomycetota</taxon>
        <taxon>Actinomycetes</taxon>
        <taxon>Jiangellales</taxon>
        <taxon>Jiangellaceae</taxon>
        <taxon>Jiangella</taxon>
    </lineage>
</organism>
<evidence type="ECO:0000313" key="6">
    <source>
        <dbReference type="Proteomes" id="UP000295621"/>
    </source>
</evidence>
<feature type="compositionally biased region" description="Low complexity" evidence="3">
    <location>
        <begin position="12"/>
        <end position="21"/>
    </location>
</feature>
<dbReference type="SUPFAM" id="SSF49265">
    <property type="entry name" value="Fibronectin type III"/>
    <property type="match status" value="1"/>
</dbReference>
<accession>A0A4R4RH12</accession>